<evidence type="ECO:0000313" key="3">
    <source>
        <dbReference type="Proteomes" id="UP000324222"/>
    </source>
</evidence>
<comment type="caution">
    <text evidence="2">The sequence shown here is derived from an EMBL/GenBank/DDBJ whole genome shotgun (WGS) entry which is preliminary data.</text>
</comment>
<reference evidence="2 3" key="1">
    <citation type="submission" date="2019-05" db="EMBL/GenBank/DDBJ databases">
        <title>Another draft genome of Portunus trituberculatus and its Hox gene families provides insights of decapod evolution.</title>
        <authorList>
            <person name="Jeong J.-H."/>
            <person name="Song I."/>
            <person name="Kim S."/>
            <person name="Choi T."/>
            <person name="Kim D."/>
            <person name="Ryu S."/>
            <person name="Kim W."/>
        </authorList>
    </citation>
    <scope>NUCLEOTIDE SEQUENCE [LARGE SCALE GENOMIC DNA]</scope>
    <source>
        <tissue evidence="2">Muscle</tissue>
    </source>
</reference>
<feature type="transmembrane region" description="Helical" evidence="1">
    <location>
        <begin position="100"/>
        <end position="122"/>
    </location>
</feature>
<dbReference type="EMBL" id="VSRR010008189">
    <property type="protein sequence ID" value="MPC48256.1"/>
    <property type="molecule type" value="Genomic_DNA"/>
</dbReference>
<keyword evidence="1" id="KW-0472">Membrane</keyword>
<dbReference type="AlphaFoldDB" id="A0A5B7FRX1"/>
<accession>A0A5B7FRX1</accession>
<dbReference type="Proteomes" id="UP000324222">
    <property type="component" value="Unassembled WGS sequence"/>
</dbReference>
<keyword evidence="1" id="KW-1133">Transmembrane helix</keyword>
<name>A0A5B7FRX1_PORTR</name>
<feature type="transmembrane region" description="Helical" evidence="1">
    <location>
        <begin position="72"/>
        <end position="88"/>
    </location>
</feature>
<evidence type="ECO:0000313" key="2">
    <source>
        <dbReference type="EMBL" id="MPC48256.1"/>
    </source>
</evidence>
<proteinExistence type="predicted"/>
<evidence type="ECO:0000256" key="1">
    <source>
        <dbReference type="SAM" id="Phobius"/>
    </source>
</evidence>
<sequence>MYGTASVHNQAYTVPLYHHMNMMQTSVSINGVARGQEQWYCHNVTRQRIQEVIRYLQQIFGNYRYSRVKSNSASSLLLLLFVLMPACPHTSRECKTGGQALSDVLCILIIILLTHFNAFRFVCLKEP</sequence>
<organism evidence="2 3">
    <name type="scientific">Portunus trituberculatus</name>
    <name type="common">Swimming crab</name>
    <name type="synonym">Neptunus trituberculatus</name>
    <dbReference type="NCBI Taxonomy" id="210409"/>
    <lineage>
        <taxon>Eukaryota</taxon>
        <taxon>Metazoa</taxon>
        <taxon>Ecdysozoa</taxon>
        <taxon>Arthropoda</taxon>
        <taxon>Crustacea</taxon>
        <taxon>Multicrustacea</taxon>
        <taxon>Malacostraca</taxon>
        <taxon>Eumalacostraca</taxon>
        <taxon>Eucarida</taxon>
        <taxon>Decapoda</taxon>
        <taxon>Pleocyemata</taxon>
        <taxon>Brachyura</taxon>
        <taxon>Eubrachyura</taxon>
        <taxon>Portunoidea</taxon>
        <taxon>Portunidae</taxon>
        <taxon>Portuninae</taxon>
        <taxon>Portunus</taxon>
    </lineage>
</organism>
<protein>
    <submittedName>
        <fullName evidence="2">Uncharacterized protein</fullName>
    </submittedName>
</protein>
<keyword evidence="3" id="KW-1185">Reference proteome</keyword>
<gene>
    <name evidence="2" type="ORF">E2C01_042023</name>
</gene>
<keyword evidence="1" id="KW-0812">Transmembrane</keyword>